<reference evidence="2 3" key="1">
    <citation type="submission" date="2023-05" db="EMBL/GenBank/DDBJ databases">
        <title>Streptomyces fuscus sp. nov., a brown-black pigment producing actinomyces isolated from dry sand of Sea duck farm.</title>
        <authorList>
            <person name="Xie J."/>
            <person name="Shen N."/>
        </authorList>
    </citation>
    <scope>NUCLEOTIDE SEQUENCE [LARGE SCALE GENOMIC DNA]</scope>
    <source>
        <strain evidence="2 3">GXMU-J15</strain>
    </source>
</reference>
<evidence type="ECO:0008006" key="4">
    <source>
        <dbReference type="Google" id="ProtNLM"/>
    </source>
</evidence>
<comment type="caution">
    <text evidence="2">The sequence shown here is derived from an EMBL/GenBank/DDBJ whole genome shotgun (WGS) entry which is preliminary data.</text>
</comment>
<keyword evidence="3" id="KW-1185">Reference proteome</keyword>
<dbReference type="EMBL" id="JASJUS010000035">
    <property type="protein sequence ID" value="MDL2080587.1"/>
    <property type="molecule type" value="Genomic_DNA"/>
</dbReference>
<dbReference type="Proteomes" id="UP001241926">
    <property type="component" value="Unassembled WGS sequence"/>
</dbReference>
<evidence type="ECO:0000256" key="1">
    <source>
        <dbReference type="SAM" id="Phobius"/>
    </source>
</evidence>
<feature type="transmembrane region" description="Helical" evidence="1">
    <location>
        <begin position="123"/>
        <end position="142"/>
    </location>
</feature>
<gene>
    <name evidence="2" type="ORF">QNN03_29490</name>
</gene>
<sequence length="304" mass="32000">MRWGNRRPTGENGTTRELYAAAAVAAGQLPPLWLALWIAEQAGDDYGRGINSLGLACMLAFAPLVLPVVGLVQALIQSVPAGHLAGFLAARARGPRLAWHLVCAVLLGVGWAALVTLPWGGSSFAVTALLFGGLGILPVLAVGHVRRRPRWGFWGIWFRSGLASVAVCVLVVAVGLAATFGGLIKEYEPPHLSAAQVTGVWQGADGAELRLAADGGARLTALPTDPGTDPEARRDYVVCDGTGTWELERKTWNGRDGVALSLDGGCGADTFWVIGGSEHDPELFVLFGDPDAGELRVLELQRPS</sequence>
<feature type="transmembrane region" description="Helical" evidence="1">
    <location>
        <begin position="97"/>
        <end position="117"/>
    </location>
</feature>
<proteinExistence type="predicted"/>
<feature type="transmembrane region" description="Helical" evidence="1">
    <location>
        <begin position="162"/>
        <end position="184"/>
    </location>
</feature>
<keyword evidence="1" id="KW-1133">Transmembrane helix</keyword>
<keyword evidence="1" id="KW-0472">Membrane</keyword>
<evidence type="ECO:0000313" key="2">
    <source>
        <dbReference type="EMBL" id="MDL2080587.1"/>
    </source>
</evidence>
<name>A0ABT7J6V2_9ACTN</name>
<evidence type="ECO:0000313" key="3">
    <source>
        <dbReference type="Proteomes" id="UP001241926"/>
    </source>
</evidence>
<organism evidence="2 3">
    <name type="scientific">Streptomyces fuscus</name>
    <dbReference type="NCBI Taxonomy" id="3048495"/>
    <lineage>
        <taxon>Bacteria</taxon>
        <taxon>Bacillati</taxon>
        <taxon>Actinomycetota</taxon>
        <taxon>Actinomycetes</taxon>
        <taxon>Kitasatosporales</taxon>
        <taxon>Streptomycetaceae</taxon>
        <taxon>Streptomyces</taxon>
    </lineage>
</organism>
<keyword evidence="1" id="KW-0812">Transmembrane</keyword>
<dbReference type="RefSeq" id="WP_093723697.1">
    <property type="nucleotide sequence ID" value="NZ_JASJUS010000035.1"/>
</dbReference>
<protein>
    <recommendedName>
        <fullName evidence="4">Integral membrane protein</fullName>
    </recommendedName>
</protein>
<accession>A0ABT7J6V2</accession>
<feature type="transmembrane region" description="Helical" evidence="1">
    <location>
        <begin position="20"/>
        <end position="38"/>
    </location>
</feature>
<feature type="transmembrane region" description="Helical" evidence="1">
    <location>
        <begin position="50"/>
        <end position="76"/>
    </location>
</feature>